<dbReference type="Proteomes" id="UP000544054">
    <property type="component" value="Unassembled WGS sequence"/>
</dbReference>
<feature type="domain" description="NUMOD4" evidence="1">
    <location>
        <begin position="434"/>
        <end position="488"/>
    </location>
</feature>
<sequence>MKLSTELEDEYVNKVLSNLSLKDLPGEEWKLIEGFENYAISNHGRVKSLERSFVNSYGGEHKLLDRIMKLQVCRYFNKYLNAHFYSVRCNLCIEGRSYGKSVARLVYYHFVEKFDMDDHSFLISFKDDNRFNVHFSNLEKLTVSKLHSKSLSTGRGKKGNYQQAVSQYTVDGDFVASYESIYAASETLGIYPPHILSVLNKKNITAGKFLWFKKEYKPGKKDFIPEGKSKPEKILNTSLWKRLGQPLIDESNPPACMNLSLKDLPGENWKPFPDLEPYFAISNKGRIKRMNTWTQSISQTFWKENIISLFVQKSGSEKYFLYTKISCNGRSYNIAIIRMLYYCFIEKFDLKDRNLVIVNKNDPQWDIDISKLTLQSVTNILTERNKQYATKVRTVLNSKEVFNNSLWEKLDKPRINKKSPPAVFDLNLRDLLDESWRPLPGFESKYVISNKGRVKRLIGWRSGAEFYEEEQILSLKFKKSDSSYLYFNLRTNEGRFEKRLPRMLYYCFVEEFDLNDRTLWIVNENETLWDIDLSKLSLRSMADVLNKRKTKT</sequence>
<dbReference type="EMBL" id="JABBGI010000016">
    <property type="protein sequence ID" value="NML70753.1"/>
    <property type="molecule type" value="Genomic_DNA"/>
</dbReference>
<gene>
    <name evidence="2" type="ORF">HHL23_13250</name>
</gene>
<dbReference type="SMART" id="SM00497">
    <property type="entry name" value="IENR1"/>
    <property type="match status" value="1"/>
</dbReference>
<evidence type="ECO:0000313" key="2">
    <source>
        <dbReference type="EMBL" id="NML70753.1"/>
    </source>
</evidence>
<dbReference type="Pfam" id="PF07463">
    <property type="entry name" value="NUMOD4"/>
    <property type="match status" value="3"/>
</dbReference>
<proteinExistence type="predicted"/>
<reference evidence="2 3" key="1">
    <citation type="submission" date="2020-04" db="EMBL/GenBank/DDBJ databases">
        <title>Chryseobacterium sp. RP-3-3 sp. nov., isolated from Jeju soil.</title>
        <authorList>
            <person name="Dahal R.H."/>
        </authorList>
    </citation>
    <scope>NUCLEOTIDE SEQUENCE [LARGE SCALE GENOMIC DNA]</scope>
    <source>
        <strain evidence="2 3">RP-3-3</strain>
    </source>
</reference>
<comment type="caution">
    <text evidence="2">The sequence shown here is derived from an EMBL/GenBank/DDBJ whole genome shotgun (WGS) entry which is preliminary data.</text>
</comment>
<protein>
    <recommendedName>
        <fullName evidence="1">NUMOD4 domain-containing protein</fullName>
    </recommendedName>
</protein>
<feature type="domain" description="NUMOD4" evidence="1">
    <location>
        <begin position="27"/>
        <end position="74"/>
    </location>
</feature>
<evidence type="ECO:0000313" key="3">
    <source>
        <dbReference type="Proteomes" id="UP000544054"/>
    </source>
</evidence>
<dbReference type="InterPro" id="IPR036388">
    <property type="entry name" value="WH-like_DNA-bd_sf"/>
</dbReference>
<evidence type="ECO:0000259" key="1">
    <source>
        <dbReference type="Pfam" id="PF07463"/>
    </source>
</evidence>
<dbReference type="AlphaFoldDB" id="A0A7Y0FS11"/>
<dbReference type="Gene3D" id="3.90.75.20">
    <property type="match status" value="3"/>
</dbReference>
<dbReference type="InterPro" id="IPR010902">
    <property type="entry name" value="NUMOD4"/>
</dbReference>
<dbReference type="RefSeq" id="WP_169235272.1">
    <property type="nucleotide sequence ID" value="NZ_JABBGI010000016.1"/>
</dbReference>
<feature type="domain" description="NUMOD4" evidence="1">
    <location>
        <begin position="267"/>
        <end position="315"/>
    </location>
</feature>
<dbReference type="Gene3D" id="1.10.10.10">
    <property type="entry name" value="Winged helix-like DNA-binding domain superfamily/Winged helix DNA-binding domain"/>
    <property type="match status" value="1"/>
</dbReference>
<dbReference type="GO" id="GO:0016788">
    <property type="term" value="F:hydrolase activity, acting on ester bonds"/>
    <property type="evidence" value="ECO:0007669"/>
    <property type="project" value="InterPro"/>
</dbReference>
<dbReference type="InterPro" id="IPR003647">
    <property type="entry name" value="Intron_nuc_1_rpt"/>
</dbReference>
<name>A0A7Y0FS11_9FLAO</name>
<dbReference type="InterPro" id="IPR044925">
    <property type="entry name" value="His-Me_finger_sf"/>
</dbReference>
<organism evidence="2 3">
    <name type="scientific">Chryseobacterium antibioticum</name>
    <dbReference type="NCBI Taxonomy" id="2728847"/>
    <lineage>
        <taxon>Bacteria</taxon>
        <taxon>Pseudomonadati</taxon>
        <taxon>Bacteroidota</taxon>
        <taxon>Flavobacteriia</taxon>
        <taxon>Flavobacteriales</taxon>
        <taxon>Weeksellaceae</taxon>
        <taxon>Chryseobacterium group</taxon>
        <taxon>Chryseobacterium</taxon>
    </lineage>
</organism>
<dbReference type="SUPFAM" id="SSF54060">
    <property type="entry name" value="His-Me finger endonucleases"/>
    <property type="match status" value="2"/>
</dbReference>
<accession>A0A7Y0FS11</accession>
<keyword evidence="3" id="KW-1185">Reference proteome</keyword>